<dbReference type="Proteomes" id="UP000070700">
    <property type="component" value="Unassembled WGS sequence"/>
</dbReference>
<name>A0A194X8I5_MOLSC</name>
<dbReference type="InParanoid" id="A0A194X8I5"/>
<evidence type="ECO:0000256" key="2">
    <source>
        <dbReference type="SAM" id="MobiDB-lite"/>
    </source>
</evidence>
<evidence type="ECO:0000313" key="4">
    <source>
        <dbReference type="Proteomes" id="UP000070700"/>
    </source>
</evidence>
<protein>
    <submittedName>
        <fullName evidence="3">Uncharacterized protein</fullName>
    </submittedName>
</protein>
<sequence>MDPTSPKRQAKRTHVPGIAIEGHYGMMVNPRGANARDSAYAYTTSPPPNHVPPKPEPEPRKNLTYMSLTGISGVAEKMTASPSPLRIVGANGPSLSFGELYKGIAKERKIEEKDVGDLITVRESQMRELVREHNEMRERCKELERMLERAQKKR</sequence>
<dbReference type="KEGG" id="psco:LY89DRAFT_734521"/>
<accession>A0A194X8I5</accession>
<gene>
    <name evidence="3" type="ORF">LY89DRAFT_734521</name>
</gene>
<evidence type="ECO:0000313" key="3">
    <source>
        <dbReference type="EMBL" id="KUJ16424.1"/>
    </source>
</evidence>
<reference evidence="3 4" key="1">
    <citation type="submission" date="2015-10" db="EMBL/GenBank/DDBJ databases">
        <title>Full genome of DAOMC 229536 Phialocephala scopiformis, a fungal endophyte of spruce producing the potent anti-insectan compound rugulosin.</title>
        <authorList>
            <consortium name="DOE Joint Genome Institute"/>
            <person name="Walker A.K."/>
            <person name="Frasz S.L."/>
            <person name="Seifert K.A."/>
            <person name="Miller J.D."/>
            <person name="Mondo S.J."/>
            <person name="Labutti K."/>
            <person name="Lipzen A."/>
            <person name="Dockter R."/>
            <person name="Kennedy M."/>
            <person name="Grigoriev I.V."/>
            <person name="Spatafora J.W."/>
        </authorList>
    </citation>
    <scope>NUCLEOTIDE SEQUENCE [LARGE SCALE GENOMIC DNA]</scope>
    <source>
        <strain evidence="3 4">CBS 120377</strain>
    </source>
</reference>
<evidence type="ECO:0000256" key="1">
    <source>
        <dbReference type="SAM" id="Coils"/>
    </source>
</evidence>
<dbReference type="EMBL" id="KQ947416">
    <property type="protein sequence ID" value="KUJ16424.1"/>
    <property type="molecule type" value="Genomic_DNA"/>
</dbReference>
<organism evidence="3 4">
    <name type="scientific">Mollisia scopiformis</name>
    <name type="common">Conifer needle endophyte fungus</name>
    <name type="synonym">Phialocephala scopiformis</name>
    <dbReference type="NCBI Taxonomy" id="149040"/>
    <lineage>
        <taxon>Eukaryota</taxon>
        <taxon>Fungi</taxon>
        <taxon>Dikarya</taxon>
        <taxon>Ascomycota</taxon>
        <taxon>Pezizomycotina</taxon>
        <taxon>Leotiomycetes</taxon>
        <taxon>Helotiales</taxon>
        <taxon>Mollisiaceae</taxon>
        <taxon>Mollisia</taxon>
    </lineage>
</organism>
<feature type="region of interest" description="Disordered" evidence="2">
    <location>
        <begin position="28"/>
        <end position="61"/>
    </location>
</feature>
<keyword evidence="1" id="KW-0175">Coiled coil</keyword>
<feature type="coiled-coil region" evidence="1">
    <location>
        <begin position="126"/>
        <end position="153"/>
    </location>
</feature>
<dbReference type="AlphaFoldDB" id="A0A194X8I5"/>
<dbReference type="RefSeq" id="XP_018070779.1">
    <property type="nucleotide sequence ID" value="XM_018219917.1"/>
</dbReference>
<dbReference type="GeneID" id="28829643"/>
<proteinExistence type="predicted"/>
<keyword evidence="4" id="KW-1185">Reference proteome</keyword>